<feature type="transmembrane region" description="Helical" evidence="1">
    <location>
        <begin position="35"/>
        <end position="55"/>
    </location>
</feature>
<proteinExistence type="predicted"/>
<evidence type="ECO:0000313" key="2">
    <source>
        <dbReference type="Proteomes" id="UP000887574"/>
    </source>
</evidence>
<feature type="transmembrane region" description="Helical" evidence="1">
    <location>
        <begin position="95"/>
        <end position="117"/>
    </location>
</feature>
<evidence type="ECO:0000313" key="3">
    <source>
        <dbReference type="WBParaSite" id="jg2183"/>
    </source>
</evidence>
<dbReference type="AlphaFoldDB" id="A0A915DN64"/>
<dbReference type="Proteomes" id="UP000887574">
    <property type="component" value="Unplaced"/>
</dbReference>
<keyword evidence="1" id="KW-1133">Transmembrane helix</keyword>
<accession>A0A915DN64</accession>
<feature type="transmembrane region" description="Helical" evidence="1">
    <location>
        <begin position="61"/>
        <end position="83"/>
    </location>
</feature>
<protein>
    <submittedName>
        <fullName evidence="3">Uncharacterized protein</fullName>
    </submittedName>
</protein>
<keyword evidence="1" id="KW-0812">Transmembrane</keyword>
<dbReference type="WBParaSite" id="jg2183">
    <property type="protein sequence ID" value="jg2183"/>
    <property type="gene ID" value="jg2183"/>
</dbReference>
<reference evidence="3" key="1">
    <citation type="submission" date="2022-11" db="UniProtKB">
        <authorList>
            <consortium name="WormBaseParasite"/>
        </authorList>
    </citation>
    <scope>IDENTIFICATION</scope>
</reference>
<name>A0A915DN64_9BILA</name>
<keyword evidence="1" id="KW-0472">Membrane</keyword>
<evidence type="ECO:0000256" key="1">
    <source>
        <dbReference type="SAM" id="Phobius"/>
    </source>
</evidence>
<keyword evidence="2" id="KW-1185">Reference proteome</keyword>
<organism evidence="2 3">
    <name type="scientific">Ditylenchus dipsaci</name>
    <dbReference type="NCBI Taxonomy" id="166011"/>
    <lineage>
        <taxon>Eukaryota</taxon>
        <taxon>Metazoa</taxon>
        <taxon>Ecdysozoa</taxon>
        <taxon>Nematoda</taxon>
        <taxon>Chromadorea</taxon>
        <taxon>Rhabditida</taxon>
        <taxon>Tylenchina</taxon>
        <taxon>Tylenchomorpha</taxon>
        <taxon>Sphaerularioidea</taxon>
        <taxon>Anguinidae</taxon>
        <taxon>Anguininae</taxon>
        <taxon>Ditylenchus</taxon>
    </lineage>
</organism>
<dbReference type="InterPro" id="IPR019425">
    <property type="entry name" value="7TM_GPCR_serpentine_rcpt_Srt"/>
</dbReference>
<sequence length="219" mass="25120">MSLGTLLADRQTFVRYYNCSTYDVEYIPIEDRRKIAVGILYISLGLILEVFILFIRYILQGAVFCQQPVMMYVGGTLVCWFAGNTTTTILRQKTLVWLCVPVFGSVVFVWLVPPVIFNSIDSSAIFNPHLHYLPDDAFYHSTVHLCYNCNWTDTFRLPPSANHMHSGSVHVSRLHISTISDLNPHSCVYWGYCNSSPAIIYLCMNQTIRNSIFKRIRFA</sequence>
<dbReference type="Pfam" id="PF10321">
    <property type="entry name" value="7TM_GPCR_Srt"/>
    <property type="match status" value="1"/>
</dbReference>